<feature type="domain" description="N-acetyltransferase" evidence="4">
    <location>
        <begin position="31"/>
        <end position="170"/>
    </location>
</feature>
<accession>A0ABR6V1N1</accession>
<dbReference type="Proteomes" id="UP000628086">
    <property type="component" value="Unassembled WGS sequence"/>
</dbReference>
<evidence type="ECO:0000256" key="2">
    <source>
        <dbReference type="ARBA" id="ARBA00023315"/>
    </source>
</evidence>
<protein>
    <submittedName>
        <fullName evidence="5">GNAT family N-acetyltransferase</fullName>
    </submittedName>
</protein>
<dbReference type="Gene3D" id="3.40.630.30">
    <property type="match status" value="1"/>
</dbReference>
<dbReference type="SUPFAM" id="SSF55729">
    <property type="entry name" value="Acyl-CoA N-acyltransferases (Nat)"/>
    <property type="match status" value="1"/>
</dbReference>
<evidence type="ECO:0000313" key="5">
    <source>
        <dbReference type="EMBL" id="MBC3474239.1"/>
    </source>
</evidence>
<evidence type="ECO:0000313" key="6">
    <source>
        <dbReference type="Proteomes" id="UP000628086"/>
    </source>
</evidence>
<dbReference type="InterPro" id="IPR016181">
    <property type="entry name" value="Acyl_CoA_acyltransferase"/>
</dbReference>
<dbReference type="PROSITE" id="PS51186">
    <property type="entry name" value="GNAT"/>
    <property type="match status" value="1"/>
</dbReference>
<proteinExistence type="inferred from homology"/>
<comment type="caution">
    <text evidence="5">The sequence shown here is derived from an EMBL/GenBank/DDBJ whole genome shotgun (WGS) entry which is preliminary data.</text>
</comment>
<dbReference type="PANTHER" id="PTHR43792">
    <property type="entry name" value="GNAT FAMILY, PUTATIVE (AFU_ORTHOLOGUE AFUA_3G00765)-RELATED-RELATED"/>
    <property type="match status" value="1"/>
</dbReference>
<evidence type="ECO:0000259" key="4">
    <source>
        <dbReference type="PROSITE" id="PS51186"/>
    </source>
</evidence>
<dbReference type="InterPro" id="IPR000182">
    <property type="entry name" value="GNAT_dom"/>
</dbReference>
<gene>
    <name evidence="5" type="ORF">HU747_01385</name>
</gene>
<keyword evidence="6" id="KW-1185">Reference proteome</keyword>
<evidence type="ECO:0000256" key="3">
    <source>
        <dbReference type="ARBA" id="ARBA00038502"/>
    </source>
</evidence>
<reference evidence="5 6" key="1">
    <citation type="journal article" date="2020" name="Microorganisms">
        <title>Reliable Identification of Environmental Pseudomonas Isolates Using the rpoD Gene.</title>
        <authorList>
            <consortium name="The Broad Institute Genome Sequencing Platform"/>
            <person name="Girard L."/>
            <person name="Lood C."/>
            <person name="Rokni-Zadeh H."/>
            <person name="van Noort V."/>
            <person name="Lavigne R."/>
            <person name="De Mot R."/>
        </authorList>
    </citation>
    <scope>NUCLEOTIDE SEQUENCE [LARGE SCALE GENOMIC DNA]</scope>
    <source>
        <strain evidence="5 6">RW7P2</strain>
    </source>
</reference>
<dbReference type="Pfam" id="PF13302">
    <property type="entry name" value="Acetyltransf_3"/>
    <property type="match status" value="1"/>
</dbReference>
<comment type="similarity">
    <text evidence="3">Belongs to the acetyltransferase family. RimJ subfamily.</text>
</comment>
<keyword evidence="1" id="KW-0808">Transferase</keyword>
<organism evidence="5 6">
    <name type="scientific">Pseudomonas taiwanensis</name>
    <dbReference type="NCBI Taxonomy" id="470150"/>
    <lineage>
        <taxon>Bacteria</taxon>
        <taxon>Pseudomonadati</taxon>
        <taxon>Pseudomonadota</taxon>
        <taxon>Gammaproteobacteria</taxon>
        <taxon>Pseudomonadales</taxon>
        <taxon>Pseudomonadaceae</taxon>
        <taxon>Pseudomonas</taxon>
    </lineage>
</organism>
<keyword evidence="2" id="KW-0012">Acyltransferase</keyword>
<dbReference type="PANTHER" id="PTHR43792:SF8">
    <property type="entry name" value="[RIBOSOMAL PROTEIN US5]-ALANINE N-ACETYLTRANSFERASE"/>
    <property type="match status" value="1"/>
</dbReference>
<evidence type="ECO:0000256" key="1">
    <source>
        <dbReference type="ARBA" id="ARBA00022679"/>
    </source>
</evidence>
<name>A0ABR6V1N1_9PSED</name>
<sequence>MPCPSLPRAVTTQRTRLSRPTPAIASQLHRALLRSYALHQTFLAWAKDDWTLDEVRDSLEVSAEQFIDPDAEKRYFVLTPDNAEVVGCIGLRPGQDGYEVGYWVSQDHCGQGLMREALAGLLDAVEVPLWLTTDLANSASQRLAERVGFRREGCVQVGQAPGTPHALYRRPPTGCR</sequence>
<dbReference type="RefSeq" id="WP_023381125.1">
    <property type="nucleotide sequence ID" value="NZ_JABWRR010000012.1"/>
</dbReference>
<dbReference type="InterPro" id="IPR051531">
    <property type="entry name" value="N-acetyltransferase"/>
</dbReference>
<dbReference type="EMBL" id="JABWRS010000001">
    <property type="protein sequence ID" value="MBC3474239.1"/>
    <property type="molecule type" value="Genomic_DNA"/>
</dbReference>